<protein>
    <submittedName>
        <fullName evidence="6">Patatin-like phospholipase</fullName>
    </submittedName>
</protein>
<dbReference type="RefSeq" id="WP_066649776.1">
    <property type="nucleotide sequence ID" value="NZ_VWXL01000053.1"/>
</dbReference>
<dbReference type="SUPFAM" id="SSF52151">
    <property type="entry name" value="FabD/lysophospholipase-like"/>
    <property type="match status" value="1"/>
</dbReference>
<keyword evidence="3 4" id="KW-0443">Lipid metabolism</keyword>
<evidence type="ECO:0000256" key="3">
    <source>
        <dbReference type="ARBA" id="ARBA00023098"/>
    </source>
</evidence>
<dbReference type="GO" id="GO:0016042">
    <property type="term" value="P:lipid catabolic process"/>
    <property type="evidence" value="ECO:0007669"/>
    <property type="project" value="UniProtKB-UniRule"/>
</dbReference>
<dbReference type="InterPro" id="IPR037483">
    <property type="entry name" value="YjjU-like"/>
</dbReference>
<keyword evidence="1 4" id="KW-0378">Hydrolase</keyword>
<proteinExistence type="predicted"/>
<dbReference type="Pfam" id="PF01734">
    <property type="entry name" value="Patatin"/>
    <property type="match status" value="1"/>
</dbReference>
<evidence type="ECO:0000256" key="2">
    <source>
        <dbReference type="ARBA" id="ARBA00022963"/>
    </source>
</evidence>
<feature type="active site" description="Proton acceptor" evidence="4">
    <location>
        <position position="160"/>
    </location>
</feature>
<feature type="short sequence motif" description="GXGXXG" evidence="4">
    <location>
        <begin position="8"/>
        <end position="13"/>
    </location>
</feature>
<dbReference type="PANTHER" id="PTHR14226">
    <property type="entry name" value="NEUROPATHY TARGET ESTERASE/SWISS CHEESE D.MELANOGASTER"/>
    <property type="match status" value="1"/>
</dbReference>
<dbReference type="InterPro" id="IPR045943">
    <property type="entry name" value="DUF6363"/>
</dbReference>
<feature type="short sequence motif" description="DGA/G" evidence="4">
    <location>
        <begin position="160"/>
        <end position="162"/>
    </location>
</feature>
<name>A0A6N8HZJ3_9FIRM</name>
<evidence type="ECO:0000259" key="5">
    <source>
        <dbReference type="PROSITE" id="PS51635"/>
    </source>
</evidence>
<feature type="domain" description="PNPLA" evidence="5">
    <location>
        <begin position="4"/>
        <end position="173"/>
    </location>
</feature>
<keyword evidence="7" id="KW-1185">Reference proteome</keyword>
<dbReference type="GO" id="GO:0016787">
    <property type="term" value="F:hydrolase activity"/>
    <property type="evidence" value="ECO:0007669"/>
    <property type="project" value="UniProtKB-UniRule"/>
</dbReference>
<dbReference type="PROSITE" id="PS51635">
    <property type="entry name" value="PNPLA"/>
    <property type="match status" value="1"/>
</dbReference>
<dbReference type="AlphaFoldDB" id="A0A6N8HZJ3"/>
<dbReference type="Proteomes" id="UP000469440">
    <property type="component" value="Unassembled WGS sequence"/>
</dbReference>
<dbReference type="Gene3D" id="3.40.1090.10">
    <property type="entry name" value="Cytosolic phospholipase A2 catalytic domain"/>
    <property type="match status" value="2"/>
</dbReference>
<organism evidence="6 7">
    <name type="scientific">Caproicibacter fermentans</name>
    <dbReference type="NCBI Taxonomy" id="2576756"/>
    <lineage>
        <taxon>Bacteria</taxon>
        <taxon>Bacillati</taxon>
        <taxon>Bacillota</taxon>
        <taxon>Clostridia</taxon>
        <taxon>Eubacteriales</taxon>
        <taxon>Acutalibacteraceae</taxon>
        <taxon>Caproicibacter</taxon>
    </lineage>
</organism>
<accession>A0A6N8HZJ3</accession>
<evidence type="ECO:0000313" key="6">
    <source>
        <dbReference type="EMBL" id="MVB11236.1"/>
    </source>
</evidence>
<dbReference type="CDD" id="cd07208">
    <property type="entry name" value="Pat_hypo_Ecoli_yjju_like"/>
    <property type="match status" value="1"/>
</dbReference>
<gene>
    <name evidence="6" type="ORF">CAFE_19440</name>
</gene>
<dbReference type="InterPro" id="IPR050301">
    <property type="entry name" value="NTE"/>
</dbReference>
<evidence type="ECO:0000256" key="1">
    <source>
        <dbReference type="ARBA" id="ARBA00022801"/>
    </source>
</evidence>
<dbReference type="InterPro" id="IPR002641">
    <property type="entry name" value="PNPLA_dom"/>
</dbReference>
<dbReference type="PANTHER" id="PTHR14226:SF25">
    <property type="entry name" value="PHOSPHOESTERASE"/>
    <property type="match status" value="1"/>
</dbReference>
<evidence type="ECO:0000256" key="4">
    <source>
        <dbReference type="PROSITE-ProRule" id="PRU01161"/>
    </source>
</evidence>
<evidence type="ECO:0000313" key="7">
    <source>
        <dbReference type="Proteomes" id="UP000469440"/>
    </source>
</evidence>
<dbReference type="Pfam" id="PF19890">
    <property type="entry name" value="DUF6363"/>
    <property type="match status" value="1"/>
</dbReference>
<feature type="short sequence motif" description="GXSXG" evidence="4">
    <location>
        <begin position="35"/>
        <end position="39"/>
    </location>
</feature>
<reference evidence="6 7" key="1">
    <citation type="submission" date="2019-09" db="EMBL/GenBank/DDBJ databases">
        <title>Genome sequence of Clostridium sp. EA1.</title>
        <authorList>
            <person name="Poehlein A."/>
            <person name="Bengelsdorf F.R."/>
            <person name="Daniel R."/>
        </authorList>
    </citation>
    <scope>NUCLEOTIDE SEQUENCE [LARGE SCALE GENOMIC DNA]</scope>
    <source>
        <strain evidence="6 7">EA1</strain>
    </source>
</reference>
<dbReference type="EMBL" id="VWXL01000053">
    <property type="protein sequence ID" value="MVB11236.1"/>
    <property type="molecule type" value="Genomic_DNA"/>
</dbReference>
<comment type="caution">
    <text evidence="6">The sequence shown here is derived from an EMBL/GenBank/DDBJ whole genome shotgun (WGS) entry which is preliminary data.</text>
</comment>
<sequence>MNGVVDVGGGLRGIYGAGVFDCCLEQGIQFDYCIGVSAGSANIASYLGKQKGRNYRFYTEYSFRRQYMSLKNLVHTGSYINMDYVYGDLSNQDGEDPLNFKEIERFAGEMKTVALKAETGETIYFDKTDMKQDHYDILKASSCIPGVCEPYLVNGIPCFDGGLADPVPVQKAFDDGCDRVVVILTKPLNFIRAQKDDARMVRLLRRKYPVAADCLSHRYRKYNDGVALAKKYAGRGSALILAPDDCCGMKTLTKNKECMEQMYRKGYADARKIEGFLKRKFVSFF</sequence>
<keyword evidence="2 4" id="KW-0442">Lipid degradation</keyword>
<feature type="active site" description="Nucleophile" evidence="4">
    <location>
        <position position="37"/>
    </location>
</feature>
<dbReference type="InterPro" id="IPR016035">
    <property type="entry name" value="Acyl_Trfase/lysoPLipase"/>
</dbReference>
<dbReference type="OrthoDB" id="9802424at2"/>